<protein>
    <submittedName>
        <fullName evidence="1">Uncharacterized protein</fullName>
    </submittedName>
</protein>
<dbReference type="Proteomes" id="UP000008311">
    <property type="component" value="Unassembled WGS sequence"/>
</dbReference>
<evidence type="ECO:0000313" key="2">
    <source>
        <dbReference type="Proteomes" id="UP000008311"/>
    </source>
</evidence>
<dbReference type="AlphaFoldDB" id="B9ST38"/>
<evidence type="ECO:0000313" key="1">
    <source>
        <dbReference type="EMBL" id="EEF33216.1"/>
    </source>
</evidence>
<name>B9ST38_RICCO</name>
<keyword evidence="2" id="KW-1185">Reference proteome</keyword>
<sequence length="220" mass="24197">MQSKNKEDNMWVVYVAGVANCRRGIGGSRVGVEVEKKDLAVCPLLQLEDSRLVPTLRSVEASVQAILTQAVVSILVKSSYVMAGNKSTRLNLASNPSIGRPYTRCEPRRPLSEISAPLKQASTLKPLHRIMLPSQQDTLSMRELIHRLRNGMVGLPKIGHSIEIHRCSWAHICTKCDQRNNNENKGKKQISNKGLSILIHLGIAQGLLDGVDPPNLVVSL</sequence>
<proteinExistence type="predicted"/>
<accession>B9ST38</accession>
<gene>
    <name evidence="1" type="ORF">RCOM_0248570</name>
</gene>
<dbReference type="EMBL" id="EQ974121">
    <property type="protein sequence ID" value="EEF33216.1"/>
    <property type="molecule type" value="Genomic_DNA"/>
</dbReference>
<organism evidence="1 2">
    <name type="scientific">Ricinus communis</name>
    <name type="common">Castor bean</name>
    <dbReference type="NCBI Taxonomy" id="3988"/>
    <lineage>
        <taxon>Eukaryota</taxon>
        <taxon>Viridiplantae</taxon>
        <taxon>Streptophyta</taxon>
        <taxon>Embryophyta</taxon>
        <taxon>Tracheophyta</taxon>
        <taxon>Spermatophyta</taxon>
        <taxon>Magnoliopsida</taxon>
        <taxon>eudicotyledons</taxon>
        <taxon>Gunneridae</taxon>
        <taxon>Pentapetalae</taxon>
        <taxon>rosids</taxon>
        <taxon>fabids</taxon>
        <taxon>Malpighiales</taxon>
        <taxon>Euphorbiaceae</taxon>
        <taxon>Acalyphoideae</taxon>
        <taxon>Acalypheae</taxon>
        <taxon>Ricinus</taxon>
    </lineage>
</organism>
<reference evidence="2" key="1">
    <citation type="journal article" date="2010" name="Nat. Biotechnol.">
        <title>Draft genome sequence of the oilseed species Ricinus communis.</title>
        <authorList>
            <person name="Chan A.P."/>
            <person name="Crabtree J."/>
            <person name="Zhao Q."/>
            <person name="Lorenzi H."/>
            <person name="Orvis J."/>
            <person name="Puiu D."/>
            <person name="Melake-Berhan A."/>
            <person name="Jones K.M."/>
            <person name="Redman J."/>
            <person name="Chen G."/>
            <person name="Cahoon E.B."/>
            <person name="Gedil M."/>
            <person name="Stanke M."/>
            <person name="Haas B.J."/>
            <person name="Wortman J.R."/>
            <person name="Fraser-Liggett C.M."/>
            <person name="Ravel J."/>
            <person name="Rabinowicz P.D."/>
        </authorList>
    </citation>
    <scope>NUCLEOTIDE SEQUENCE [LARGE SCALE GENOMIC DNA]</scope>
    <source>
        <strain evidence="2">cv. Hale</strain>
    </source>
</reference>
<dbReference type="InParanoid" id="B9ST38"/>